<evidence type="ECO:0000313" key="1">
    <source>
        <dbReference type="EMBL" id="OIQ65765.1"/>
    </source>
</evidence>
<dbReference type="AlphaFoldDB" id="A0A1J5PQA9"/>
<comment type="caution">
    <text evidence="1">The sequence shown here is derived from an EMBL/GenBank/DDBJ whole genome shotgun (WGS) entry which is preliminary data.</text>
</comment>
<organism evidence="1">
    <name type="scientific">mine drainage metagenome</name>
    <dbReference type="NCBI Taxonomy" id="410659"/>
    <lineage>
        <taxon>unclassified sequences</taxon>
        <taxon>metagenomes</taxon>
        <taxon>ecological metagenomes</taxon>
    </lineage>
</organism>
<dbReference type="EMBL" id="MLJW01007079">
    <property type="protein sequence ID" value="OIQ65765.1"/>
    <property type="molecule type" value="Genomic_DNA"/>
</dbReference>
<sequence>MKGGNSTSGAALAKWVKANTIPTILGKKSWDAKGDLTSAAYVVSQYKDDGTYVQVSK</sequence>
<dbReference type="SUPFAM" id="SSF53822">
    <property type="entry name" value="Periplasmic binding protein-like I"/>
    <property type="match status" value="1"/>
</dbReference>
<dbReference type="InterPro" id="IPR028082">
    <property type="entry name" value="Peripla_BP_I"/>
</dbReference>
<proteinExistence type="predicted"/>
<gene>
    <name evidence="1" type="ORF">GALL_526740</name>
</gene>
<protein>
    <submittedName>
        <fullName evidence="1">Uncharacterized protein</fullName>
    </submittedName>
</protein>
<accession>A0A1J5PQA9</accession>
<reference evidence="1" key="1">
    <citation type="submission" date="2016-10" db="EMBL/GenBank/DDBJ databases">
        <title>Sequence of Gallionella enrichment culture.</title>
        <authorList>
            <person name="Poehlein A."/>
            <person name="Muehling M."/>
            <person name="Daniel R."/>
        </authorList>
    </citation>
    <scope>NUCLEOTIDE SEQUENCE</scope>
</reference>
<name>A0A1J5PQA9_9ZZZZ</name>